<dbReference type="SUPFAM" id="SSF69118">
    <property type="entry name" value="AhpD-like"/>
    <property type="match status" value="1"/>
</dbReference>
<keyword evidence="2" id="KW-0575">Peroxidase</keyword>
<dbReference type="Gene3D" id="1.20.1290.10">
    <property type="entry name" value="AhpD-like"/>
    <property type="match status" value="1"/>
</dbReference>
<gene>
    <name evidence="2" type="ORF">SAMN05444277_11266</name>
</gene>
<name>A0A1I5YI08_9BACT</name>
<dbReference type="GO" id="GO:0051920">
    <property type="term" value="F:peroxiredoxin activity"/>
    <property type="evidence" value="ECO:0007669"/>
    <property type="project" value="InterPro"/>
</dbReference>
<evidence type="ECO:0000259" key="1">
    <source>
        <dbReference type="Pfam" id="PF02627"/>
    </source>
</evidence>
<dbReference type="OrthoDB" id="9801997at2"/>
<evidence type="ECO:0000313" key="2">
    <source>
        <dbReference type="EMBL" id="SFQ43800.1"/>
    </source>
</evidence>
<dbReference type="PANTHER" id="PTHR34846">
    <property type="entry name" value="4-CARBOXYMUCONOLACTONE DECARBOXYLASE FAMILY PROTEIN (AFU_ORTHOLOGUE AFUA_6G11590)"/>
    <property type="match status" value="1"/>
</dbReference>
<protein>
    <submittedName>
        <fullName evidence="2">Alkylhydroperoxidase AhpD family core domain-containing protein</fullName>
    </submittedName>
</protein>
<dbReference type="EMBL" id="FOXQ01000012">
    <property type="protein sequence ID" value="SFQ43800.1"/>
    <property type="molecule type" value="Genomic_DNA"/>
</dbReference>
<dbReference type="InterPro" id="IPR029032">
    <property type="entry name" value="AhpD-like"/>
</dbReference>
<keyword evidence="3" id="KW-1185">Reference proteome</keyword>
<evidence type="ECO:0000313" key="3">
    <source>
        <dbReference type="Proteomes" id="UP000199031"/>
    </source>
</evidence>
<feature type="domain" description="Carboxymuconolactone decarboxylase-like" evidence="1">
    <location>
        <begin position="13"/>
        <end position="81"/>
    </location>
</feature>
<dbReference type="AlphaFoldDB" id="A0A1I5YI08"/>
<dbReference type="InterPro" id="IPR003779">
    <property type="entry name" value="CMD-like"/>
</dbReference>
<dbReference type="Proteomes" id="UP000199031">
    <property type="component" value="Unassembled WGS sequence"/>
</dbReference>
<proteinExistence type="predicted"/>
<dbReference type="PANTHER" id="PTHR34846:SF10">
    <property type="entry name" value="CYTOPLASMIC PROTEIN"/>
    <property type="match status" value="1"/>
</dbReference>
<accession>A0A1I5YI08</accession>
<dbReference type="STRING" id="1465490.SAMN05444277_11266"/>
<reference evidence="2 3" key="1">
    <citation type="submission" date="2016-10" db="EMBL/GenBank/DDBJ databases">
        <authorList>
            <person name="de Groot N.N."/>
        </authorList>
    </citation>
    <scope>NUCLEOTIDE SEQUENCE [LARGE SCALE GENOMIC DNA]</scope>
    <source>
        <strain evidence="2 3">DSM 28286</strain>
    </source>
</reference>
<organism evidence="2 3">
    <name type="scientific">Parafilimonas terrae</name>
    <dbReference type="NCBI Taxonomy" id="1465490"/>
    <lineage>
        <taxon>Bacteria</taxon>
        <taxon>Pseudomonadati</taxon>
        <taxon>Bacteroidota</taxon>
        <taxon>Chitinophagia</taxon>
        <taxon>Chitinophagales</taxon>
        <taxon>Chitinophagaceae</taxon>
        <taxon>Parafilimonas</taxon>
    </lineage>
</organism>
<dbReference type="NCBIfam" id="TIGR00778">
    <property type="entry name" value="ahpD_dom"/>
    <property type="match status" value="1"/>
</dbReference>
<dbReference type="Pfam" id="PF02627">
    <property type="entry name" value="CMD"/>
    <property type="match status" value="1"/>
</dbReference>
<dbReference type="InterPro" id="IPR004675">
    <property type="entry name" value="AhpD_core"/>
</dbReference>
<keyword evidence="2" id="KW-0560">Oxidoreductase</keyword>
<sequence length="155" mass="17409">MKQRINFGKVLPAAYNAMEPLDALTDNSSINREYRELIRIRASQINGCSYCTDAHSHDALKTNVPLQKVLLVSAWREAGDVFNEEEKLLFKITEEVTLIHKGGLSDETYTRAIDVFGEQLMVEIIMAVITINAWNRIGVVSQLHPPVRNISAALN</sequence>
<dbReference type="RefSeq" id="WP_090661387.1">
    <property type="nucleotide sequence ID" value="NZ_FOXQ01000012.1"/>
</dbReference>